<evidence type="ECO:0000313" key="15">
    <source>
        <dbReference type="Proteomes" id="UP000316196"/>
    </source>
</evidence>
<reference evidence="14 15" key="1">
    <citation type="submission" date="2019-06" db="EMBL/GenBank/DDBJ databases">
        <title>Sequencing the genomes of 1000 actinobacteria strains.</title>
        <authorList>
            <person name="Klenk H.-P."/>
        </authorList>
    </citation>
    <scope>NUCLEOTIDE SEQUENCE [LARGE SCALE GENOMIC DNA]</scope>
    <source>
        <strain evidence="14 15">DSM 8251</strain>
    </source>
</reference>
<dbReference type="InterPro" id="IPR034291">
    <property type="entry name" value="TMP_synthase"/>
</dbReference>
<dbReference type="AlphaFoldDB" id="A0A542ZRU5"/>
<feature type="binding site" evidence="10">
    <location>
        <position position="143"/>
    </location>
    <ligand>
        <name>4-amino-2-methyl-5-(diphosphooxymethyl)pyrimidine</name>
        <dbReference type="ChEBI" id="CHEBI:57841"/>
    </ligand>
</feature>
<dbReference type="HAMAP" id="MF_00097">
    <property type="entry name" value="TMP_synthase"/>
    <property type="match status" value="1"/>
</dbReference>
<keyword evidence="15" id="KW-1185">Reference proteome</keyword>
<dbReference type="OrthoDB" id="3243336at2"/>
<evidence type="ECO:0000256" key="4">
    <source>
        <dbReference type="ARBA" id="ARBA00022723"/>
    </source>
</evidence>
<feature type="binding site" evidence="10">
    <location>
        <position position="71"/>
    </location>
    <ligand>
        <name>4-amino-2-methyl-5-(diphosphooxymethyl)pyrimidine</name>
        <dbReference type="ChEBI" id="CHEBI:57841"/>
    </ligand>
</feature>
<feature type="binding site" evidence="10">
    <location>
        <begin position="40"/>
        <end position="44"/>
    </location>
    <ligand>
        <name>4-amino-2-methyl-5-(diphosphooxymethyl)pyrimidine</name>
        <dbReference type="ChEBI" id="CHEBI:57841"/>
    </ligand>
</feature>
<dbReference type="InterPro" id="IPR013785">
    <property type="entry name" value="Aldolase_TIM"/>
</dbReference>
<dbReference type="InterPro" id="IPR036206">
    <property type="entry name" value="ThiamineP_synth_sf"/>
</dbReference>
<evidence type="ECO:0000256" key="1">
    <source>
        <dbReference type="ARBA" id="ARBA00003814"/>
    </source>
</evidence>
<dbReference type="GO" id="GO:0005737">
    <property type="term" value="C:cytoplasm"/>
    <property type="evidence" value="ECO:0007669"/>
    <property type="project" value="TreeGrafter"/>
</dbReference>
<comment type="function">
    <text evidence="1 10">Condenses 4-methyl-5-(beta-hydroxyethyl)thiazole monophosphate (THZ-P) and 2-methyl-4-amino-5-hydroxymethyl pyrimidine pyrophosphate (HMP-PP) to form thiamine monophosphate (TMP).</text>
</comment>
<gene>
    <name evidence="10" type="primary">thiE</name>
    <name evidence="14" type="ORF">FB460_0883</name>
</gene>
<comment type="catalytic activity">
    <reaction evidence="8 10 11">
        <text>2-(2-carboxy-4-methylthiazol-5-yl)ethyl phosphate + 4-amino-2-methyl-5-(diphosphooxymethyl)pyrimidine + 2 H(+) = thiamine phosphate + CO2 + diphosphate</text>
        <dbReference type="Rhea" id="RHEA:47848"/>
        <dbReference type="ChEBI" id="CHEBI:15378"/>
        <dbReference type="ChEBI" id="CHEBI:16526"/>
        <dbReference type="ChEBI" id="CHEBI:33019"/>
        <dbReference type="ChEBI" id="CHEBI:37575"/>
        <dbReference type="ChEBI" id="CHEBI:57841"/>
        <dbReference type="ChEBI" id="CHEBI:62890"/>
        <dbReference type="EC" id="2.5.1.3"/>
    </reaction>
</comment>
<evidence type="ECO:0000256" key="6">
    <source>
        <dbReference type="ARBA" id="ARBA00022977"/>
    </source>
</evidence>
<evidence type="ECO:0000256" key="8">
    <source>
        <dbReference type="ARBA" id="ARBA00047851"/>
    </source>
</evidence>
<keyword evidence="4 10" id="KW-0479">Metal-binding</keyword>
<feature type="binding site" evidence="10">
    <location>
        <begin position="140"/>
        <end position="142"/>
    </location>
    <ligand>
        <name>2-[(2R,5Z)-2-carboxy-4-methylthiazol-5(2H)-ylidene]ethyl phosphate</name>
        <dbReference type="ChEBI" id="CHEBI:62899"/>
    </ligand>
</feature>
<dbReference type="UniPathway" id="UPA00060">
    <property type="reaction ID" value="UER00141"/>
</dbReference>
<dbReference type="GO" id="GO:0009228">
    <property type="term" value="P:thiamine biosynthetic process"/>
    <property type="evidence" value="ECO:0007669"/>
    <property type="project" value="UniProtKB-KW"/>
</dbReference>
<keyword evidence="3 10" id="KW-0808">Transferase</keyword>
<protein>
    <recommendedName>
        <fullName evidence="10">Thiamine-phosphate synthase</fullName>
        <shortName evidence="10">TP synthase</shortName>
        <shortName evidence="10">TPS</shortName>
        <ecNumber evidence="10">2.5.1.3</ecNumber>
    </recommendedName>
    <alternativeName>
        <fullName evidence="10">Thiamine-phosphate pyrophosphorylase</fullName>
        <shortName evidence="10">TMP pyrophosphorylase</shortName>
        <shortName evidence="10">TMP-PPase</shortName>
    </alternativeName>
</protein>
<comment type="similarity">
    <text evidence="10 11">Belongs to the thiamine-phosphate synthase family.</text>
</comment>
<comment type="caution">
    <text evidence="14">The sequence shown here is derived from an EMBL/GenBank/DDBJ whole genome shotgun (WGS) entry which is preliminary data.</text>
</comment>
<dbReference type="EMBL" id="VFOR01000001">
    <property type="protein sequence ID" value="TQL63083.1"/>
    <property type="molecule type" value="Genomic_DNA"/>
</dbReference>
<evidence type="ECO:0000256" key="7">
    <source>
        <dbReference type="ARBA" id="ARBA00047334"/>
    </source>
</evidence>
<dbReference type="NCBIfam" id="TIGR00693">
    <property type="entry name" value="thiE"/>
    <property type="match status" value="1"/>
</dbReference>
<feature type="binding site" evidence="10">
    <location>
        <position position="115"/>
    </location>
    <ligand>
        <name>4-amino-2-methyl-5-(diphosphooxymethyl)pyrimidine</name>
        <dbReference type="ChEBI" id="CHEBI:57841"/>
    </ligand>
</feature>
<feature type="binding site" evidence="10">
    <location>
        <begin position="191"/>
        <end position="192"/>
    </location>
    <ligand>
        <name>2-[(2R,5Z)-2-carboxy-4-methylthiazol-5(2H)-ylidene]ethyl phosphate</name>
        <dbReference type="ChEBI" id="CHEBI:62899"/>
    </ligand>
</feature>
<accession>A0A542ZRU5</accession>
<dbReference type="RefSeq" id="WP_142092846.1">
    <property type="nucleotide sequence ID" value="NZ_BAAAMD010000001.1"/>
</dbReference>
<keyword evidence="6 10" id="KW-0784">Thiamine biosynthesis</keyword>
<dbReference type="PANTHER" id="PTHR20857">
    <property type="entry name" value="THIAMINE-PHOSPHATE PYROPHOSPHORYLASE"/>
    <property type="match status" value="1"/>
</dbReference>
<dbReference type="PANTHER" id="PTHR20857:SF15">
    <property type="entry name" value="THIAMINE-PHOSPHATE SYNTHASE"/>
    <property type="match status" value="1"/>
</dbReference>
<evidence type="ECO:0000256" key="11">
    <source>
        <dbReference type="RuleBase" id="RU003826"/>
    </source>
</evidence>
<dbReference type="CDD" id="cd00564">
    <property type="entry name" value="TMP_TenI"/>
    <property type="match status" value="1"/>
</dbReference>
<evidence type="ECO:0000256" key="12">
    <source>
        <dbReference type="RuleBase" id="RU004253"/>
    </source>
</evidence>
<feature type="binding site" evidence="10">
    <location>
        <position position="96"/>
    </location>
    <ligand>
        <name>Mg(2+)</name>
        <dbReference type="ChEBI" id="CHEBI:18420"/>
    </ligand>
</feature>
<proteinExistence type="inferred from homology"/>
<evidence type="ECO:0000256" key="3">
    <source>
        <dbReference type="ARBA" id="ARBA00022679"/>
    </source>
</evidence>
<comment type="catalytic activity">
    <reaction evidence="7 10 11">
        <text>4-methyl-5-(2-phosphooxyethyl)-thiazole + 4-amino-2-methyl-5-(diphosphooxymethyl)pyrimidine + H(+) = thiamine phosphate + diphosphate</text>
        <dbReference type="Rhea" id="RHEA:22328"/>
        <dbReference type="ChEBI" id="CHEBI:15378"/>
        <dbReference type="ChEBI" id="CHEBI:33019"/>
        <dbReference type="ChEBI" id="CHEBI:37575"/>
        <dbReference type="ChEBI" id="CHEBI:57841"/>
        <dbReference type="ChEBI" id="CHEBI:58296"/>
        <dbReference type="EC" id="2.5.1.3"/>
    </reaction>
</comment>
<dbReference type="Pfam" id="PF02581">
    <property type="entry name" value="TMP-TENI"/>
    <property type="match status" value="1"/>
</dbReference>
<dbReference type="Proteomes" id="UP000316196">
    <property type="component" value="Unassembled WGS sequence"/>
</dbReference>
<feature type="domain" description="Thiamine phosphate synthase/TenI" evidence="13">
    <location>
        <begin position="10"/>
        <end position="194"/>
    </location>
</feature>
<dbReference type="EC" id="2.5.1.3" evidence="10"/>
<evidence type="ECO:0000259" key="13">
    <source>
        <dbReference type="Pfam" id="PF02581"/>
    </source>
</evidence>
<evidence type="ECO:0000256" key="10">
    <source>
        <dbReference type="HAMAP-Rule" id="MF_00097"/>
    </source>
</evidence>
<comment type="pathway">
    <text evidence="2 10 12">Cofactor biosynthesis; thiamine diphosphate biosynthesis; thiamine phosphate from 4-amino-2-methyl-5-diphosphomethylpyrimidine and 4-methyl-5-(2-phosphoethyl)-thiazole: step 1/1.</text>
</comment>
<comment type="cofactor">
    <cofactor evidence="10">
        <name>Mg(2+)</name>
        <dbReference type="ChEBI" id="CHEBI:18420"/>
    </cofactor>
    <text evidence="10">Binds 1 Mg(2+) ion per subunit.</text>
</comment>
<dbReference type="InterPro" id="IPR022998">
    <property type="entry name" value="ThiamineP_synth_TenI"/>
</dbReference>
<evidence type="ECO:0000256" key="2">
    <source>
        <dbReference type="ARBA" id="ARBA00005165"/>
    </source>
</evidence>
<dbReference type="SUPFAM" id="SSF51391">
    <property type="entry name" value="Thiamin phosphate synthase"/>
    <property type="match status" value="1"/>
</dbReference>
<feature type="binding site" evidence="10">
    <location>
        <position position="171"/>
    </location>
    <ligand>
        <name>2-[(2R,5Z)-2-carboxy-4-methylthiazol-5(2H)-ylidene]ethyl phosphate</name>
        <dbReference type="ChEBI" id="CHEBI:62899"/>
    </ligand>
</feature>
<sequence length="217" mass="22655">MTGFDRDYGIYLVTDRGLCGERGVLDTVRQAVDAGVGCVQYREKHASDAEQLAEIAALAEIIDRRVPLLVNDRLDLAIAARRRGIVVDGVHLGQDDAPVGEARAVLGPDAIVGHSAETIEQITAIPGGVDYIGVGAVHATRTKPDHPPELGIDGFADLAARSPLPCVAIGGIQMADVAPLRRSGAVGAAVVSAICAADDVASTTAELVREWDRTSFA</sequence>
<dbReference type="Gene3D" id="3.20.20.70">
    <property type="entry name" value="Aldolase class I"/>
    <property type="match status" value="1"/>
</dbReference>
<evidence type="ECO:0000313" key="14">
    <source>
        <dbReference type="EMBL" id="TQL63083.1"/>
    </source>
</evidence>
<keyword evidence="5 10" id="KW-0460">Magnesium</keyword>
<comment type="catalytic activity">
    <reaction evidence="9 10 11">
        <text>2-[(2R,5Z)-2-carboxy-4-methylthiazol-5(2H)-ylidene]ethyl phosphate + 4-amino-2-methyl-5-(diphosphooxymethyl)pyrimidine + 2 H(+) = thiamine phosphate + CO2 + diphosphate</text>
        <dbReference type="Rhea" id="RHEA:47844"/>
        <dbReference type="ChEBI" id="CHEBI:15378"/>
        <dbReference type="ChEBI" id="CHEBI:16526"/>
        <dbReference type="ChEBI" id="CHEBI:33019"/>
        <dbReference type="ChEBI" id="CHEBI:37575"/>
        <dbReference type="ChEBI" id="CHEBI:57841"/>
        <dbReference type="ChEBI" id="CHEBI:62899"/>
        <dbReference type="EC" id="2.5.1.3"/>
    </reaction>
</comment>
<evidence type="ECO:0000256" key="5">
    <source>
        <dbReference type="ARBA" id="ARBA00022842"/>
    </source>
</evidence>
<dbReference type="GO" id="GO:0004789">
    <property type="term" value="F:thiamine-phosphate diphosphorylase activity"/>
    <property type="evidence" value="ECO:0007669"/>
    <property type="project" value="UniProtKB-UniRule"/>
</dbReference>
<dbReference type="GO" id="GO:0009229">
    <property type="term" value="P:thiamine diphosphate biosynthetic process"/>
    <property type="evidence" value="ECO:0007669"/>
    <property type="project" value="UniProtKB-UniRule"/>
</dbReference>
<dbReference type="GO" id="GO:0000287">
    <property type="term" value="F:magnesium ion binding"/>
    <property type="evidence" value="ECO:0007669"/>
    <property type="project" value="UniProtKB-UniRule"/>
</dbReference>
<name>A0A542ZRU5_9ACTN</name>
<evidence type="ECO:0000256" key="9">
    <source>
        <dbReference type="ARBA" id="ARBA00047883"/>
    </source>
</evidence>
<feature type="binding site" evidence="10">
    <location>
        <position position="72"/>
    </location>
    <ligand>
        <name>Mg(2+)</name>
        <dbReference type="ChEBI" id="CHEBI:18420"/>
    </ligand>
</feature>
<organism evidence="14 15">
    <name type="scientific">Propioniferax innocua</name>
    <dbReference type="NCBI Taxonomy" id="1753"/>
    <lineage>
        <taxon>Bacteria</taxon>
        <taxon>Bacillati</taxon>
        <taxon>Actinomycetota</taxon>
        <taxon>Actinomycetes</taxon>
        <taxon>Propionibacteriales</taxon>
        <taxon>Propionibacteriaceae</taxon>
        <taxon>Propioniferax</taxon>
    </lineage>
</organism>